<reference evidence="1 2" key="1">
    <citation type="submission" date="2016-06" db="EMBL/GenBank/DDBJ databases">
        <title>Gene turnover analysis identifies the evolutionary adaptation of the extremophile Acidithiobacillus caldus.</title>
        <authorList>
            <person name="Zhang X."/>
        </authorList>
    </citation>
    <scope>NUCLEOTIDE SEQUENCE [LARGE SCALE GENOMIC DNA]</scope>
    <source>
        <strain evidence="1 2">S1</strain>
    </source>
</reference>
<name>A0A1E7YT81_9PROT</name>
<protein>
    <submittedName>
        <fullName evidence="1">Uncharacterized protein</fullName>
    </submittedName>
</protein>
<dbReference type="EMBL" id="LZYH01000857">
    <property type="protein sequence ID" value="OFC49810.1"/>
    <property type="molecule type" value="Genomic_DNA"/>
</dbReference>
<evidence type="ECO:0000313" key="1">
    <source>
        <dbReference type="EMBL" id="OFC49810.1"/>
    </source>
</evidence>
<organism evidence="1 2">
    <name type="scientific">Acidithiobacillus caldus</name>
    <dbReference type="NCBI Taxonomy" id="33059"/>
    <lineage>
        <taxon>Bacteria</taxon>
        <taxon>Pseudomonadati</taxon>
        <taxon>Pseudomonadota</taxon>
        <taxon>Acidithiobacillia</taxon>
        <taxon>Acidithiobacillales</taxon>
        <taxon>Acidithiobacillaceae</taxon>
        <taxon>Acidithiobacillus</taxon>
    </lineage>
</organism>
<accession>A0A1E7YT81</accession>
<dbReference type="Proteomes" id="UP000175707">
    <property type="component" value="Unassembled WGS sequence"/>
</dbReference>
<gene>
    <name evidence="1" type="ORF">BAE30_13090</name>
</gene>
<proteinExistence type="predicted"/>
<sequence length="161" mass="18607">MSDLPESLRPDKETILDISRNIERIKDNRFSGPKTDDLRRWIYEVWESNPNVPYTKRELMERIRQRHPDCPEHPLSQQLYVLVQENRLRKCDVPGSGVSFVPVRSVDLFDLAEQGGTSVLFSKIPVSFGEVPRNQNGWLQVTGFVKMDDTGNVSEVRIVRP</sequence>
<dbReference type="AlphaFoldDB" id="A0A1E7YT81"/>
<comment type="caution">
    <text evidence="1">The sequence shown here is derived from an EMBL/GenBank/DDBJ whole genome shotgun (WGS) entry which is preliminary data.</text>
</comment>
<evidence type="ECO:0000313" key="2">
    <source>
        <dbReference type="Proteomes" id="UP000175707"/>
    </source>
</evidence>